<name>A0ABP9NK66_9PSEU</name>
<protein>
    <submittedName>
        <fullName evidence="1">Isocitrate lyase/phosphoenolpyruvate mutase family protein</fullName>
    </submittedName>
</protein>
<dbReference type="GO" id="GO:0016829">
    <property type="term" value="F:lyase activity"/>
    <property type="evidence" value="ECO:0007669"/>
    <property type="project" value="UniProtKB-KW"/>
</dbReference>
<dbReference type="EMBL" id="BAABJO010000009">
    <property type="protein sequence ID" value="GAA5121147.1"/>
    <property type="molecule type" value="Genomic_DNA"/>
</dbReference>
<dbReference type="InterPro" id="IPR015813">
    <property type="entry name" value="Pyrv/PenolPyrv_kinase-like_dom"/>
</dbReference>
<dbReference type="PANTHER" id="PTHR42905">
    <property type="entry name" value="PHOSPHOENOLPYRUVATE CARBOXYLASE"/>
    <property type="match status" value="1"/>
</dbReference>
<dbReference type="CDD" id="cd00377">
    <property type="entry name" value="ICL_PEPM"/>
    <property type="match status" value="1"/>
</dbReference>
<proteinExistence type="predicted"/>
<dbReference type="PANTHER" id="PTHR42905:SF16">
    <property type="entry name" value="CARBOXYPHOSPHONOENOLPYRUVATE PHOSPHONOMUTASE-LIKE PROTEIN (AFU_ORTHOLOGUE AFUA_5G07230)"/>
    <property type="match status" value="1"/>
</dbReference>
<dbReference type="Gene3D" id="3.20.20.60">
    <property type="entry name" value="Phosphoenolpyruvate-binding domains"/>
    <property type="match status" value="1"/>
</dbReference>
<dbReference type="RefSeq" id="WP_345605602.1">
    <property type="nucleotide sequence ID" value="NZ_BAABJO010000009.1"/>
</dbReference>
<dbReference type="Pfam" id="PF13714">
    <property type="entry name" value="PEP_mutase"/>
    <property type="match status" value="1"/>
</dbReference>
<dbReference type="InterPro" id="IPR039556">
    <property type="entry name" value="ICL/PEPM"/>
</dbReference>
<dbReference type="InterPro" id="IPR040442">
    <property type="entry name" value="Pyrv_kinase-like_dom_sf"/>
</dbReference>
<keyword evidence="1" id="KW-0456">Lyase</keyword>
<reference evidence="2" key="1">
    <citation type="journal article" date="2019" name="Int. J. Syst. Evol. Microbiol.">
        <title>The Global Catalogue of Microorganisms (GCM) 10K type strain sequencing project: providing services to taxonomists for standard genome sequencing and annotation.</title>
        <authorList>
            <consortium name="The Broad Institute Genomics Platform"/>
            <consortium name="The Broad Institute Genome Sequencing Center for Infectious Disease"/>
            <person name="Wu L."/>
            <person name="Ma J."/>
        </authorList>
    </citation>
    <scope>NUCLEOTIDE SEQUENCE [LARGE SCALE GENOMIC DNA]</scope>
    <source>
        <strain evidence="2">JCM 18302</strain>
    </source>
</reference>
<evidence type="ECO:0000313" key="1">
    <source>
        <dbReference type="EMBL" id="GAA5121147.1"/>
    </source>
</evidence>
<evidence type="ECO:0000313" key="2">
    <source>
        <dbReference type="Proteomes" id="UP001500804"/>
    </source>
</evidence>
<accession>A0ABP9NK66</accession>
<sequence>MSTAVERAARLRALHVPGTPLVLPNAWDAATARAVVAAGFPAVATASAAMAPALGYDDSEGTPPDEVFAAVARIARAVDVPVTADVERGYRLAAAEIGARLVAAGAVGCNLEDSDASTGELVPVEEQAELLAGVRAAAPDVVINARVDAFLHGSGSREDRLAEAVRRGRAYAEAGADCVYPLVVDRLDLAEVRKLVEAIGVPVNLAFLPGGPSLGELAEAGVARVSYGPGLFRVLQGHLEAALAAIAAGGSPYPGGPGPA</sequence>
<gene>
    <name evidence="1" type="ORF">GCM10023320_29520</name>
</gene>
<dbReference type="Proteomes" id="UP001500804">
    <property type="component" value="Unassembled WGS sequence"/>
</dbReference>
<keyword evidence="2" id="KW-1185">Reference proteome</keyword>
<organism evidence="1 2">
    <name type="scientific">Pseudonocardia adelaidensis</name>
    <dbReference type="NCBI Taxonomy" id="648754"/>
    <lineage>
        <taxon>Bacteria</taxon>
        <taxon>Bacillati</taxon>
        <taxon>Actinomycetota</taxon>
        <taxon>Actinomycetes</taxon>
        <taxon>Pseudonocardiales</taxon>
        <taxon>Pseudonocardiaceae</taxon>
        <taxon>Pseudonocardia</taxon>
    </lineage>
</organism>
<dbReference type="SUPFAM" id="SSF51621">
    <property type="entry name" value="Phosphoenolpyruvate/pyruvate domain"/>
    <property type="match status" value="1"/>
</dbReference>
<comment type="caution">
    <text evidence="1">The sequence shown here is derived from an EMBL/GenBank/DDBJ whole genome shotgun (WGS) entry which is preliminary data.</text>
</comment>